<dbReference type="PROSITE" id="PS51257">
    <property type="entry name" value="PROKAR_LIPOPROTEIN"/>
    <property type="match status" value="1"/>
</dbReference>
<keyword evidence="3" id="KW-1185">Reference proteome</keyword>
<dbReference type="SUPFAM" id="SSF46626">
    <property type="entry name" value="Cytochrome c"/>
    <property type="match status" value="1"/>
</dbReference>
<dbReference type="GO" id="GO:0009055">
    <property type="term" value="F:electron transfer activity"/>
    <property type="evidence" value="ECO:0007669"/>
    <property type="project" value="InterPro"/>
</dbReference>
<evidence type="ECO:0000256" key="1">
    <source>
        <dbReference type="SAM" id="SignalP"/>
    </source>
</evidence>
<dbReference type="AlphaFoldDB" id="A0A9X3ARG2"/>
<dbReference type="RefSeq" id="WP_260974684.1">
    <property type="nucleotide sequence ID" value="NZ_JAOANI010000005.1"/>
</dbReference>
<dbReference type="EMBL" id="JAOANI010000005">
    <property type="protein sequence ID" value="MCT7357753.1"/>
    <property type="molecule type" value="Genomic_DNA"/>
</dbReference>
<evidence type="ECO:0000313" key="3">
    <source>
        <dbReference type="Proteomes" id="UP001147830"/>
    </source>
</evidence>
<keyword evidence="1" id="KW-0732">Signal</keyword>
<gene>
    <name evidence="2" type="ORF">NYR02_01795</name>
</gene>
<accession>A0A9X3ARG2</accession>
<proteinExistence type="predicted"/>
<protein>
    <recommendedName>
        <fullName evidence="4">Cytochrome c domain-containing protein</fullName>
    </recommendedName>
</protein>
<evidence type="ECO:0000313" key="2">
    <source>
        <dbReference type="EMBL" id="MCT7357753.1"/>
    </source>
</evidence>
<reference evidence="2" key="1">
    <citation type="journal article" date="2022" name="Front. Microbiol.">
        <title>Genome-based taxonomic rearrangement of Oceanobacter-related bacteria including the description of Thalassolituus hydrocarbonoclasticus sp. nov. and Thalassolituus pacificus sp. nov. and emended description of the genus Thalassolituus.</title>
        <authorList>
            <person name="Dong C."/>
            <person name="Wei L."/>
            <person name="Wang J."/>
            <person name="Lai Q."/>
            <person name="Huang Z."/>
            <person name="Shao Z."/>
        </authorList>
    </citation>
    <scope>NUCLEOTIDE SEQUENCE</scope>
    <source>
        <strain evidence="2">59MF3M-4</strain>
    </source>
</reference>
<dbReference type="InterPro" id="IPR036909">
    <property type="entry name" value="Cyt_c-like_dom_sf"/>
</dbReference>
<dbReference type="Gene3D" id="1.10.760.10">
    <property type="entry name" value="Cytochrome c-like domain"/>
    <property type="match status" value="2"/>
</dbReference>
<name>A0A9X3ARG2_9GAMM</name>
<reference evidence="2" key="2">
    <citation type="submission" date="2022-08" db="EMBL/GenBank/DDBJ databases">
        <authorList>
            <person name="Dong C."/>
        </authorList>
    </citation>
    <scope>NUCLEOTIDE SEQUENCE</scope>
    <source>
        <strain evidence="2">59MF3M-4</strain>
    </source>
</reference>
<feature type="chain" id="PRO_5040825590" description="Cytochrome c domain-containing protein" evidence="1">
    <location>
        <begin position="30"/>
        <end position="171"/>
    </location>
</feature>
<evidence type="ECO:0008006" key="4">
    <source>
        <dbReference type="Google" id="ProtNLM"/>
    </source>
</evidence>
<comment type="caution">
    <text evidence="2">The sequence shown here is derived from an EMBL/GenBank/DDBJ whole genome shotgun (WGS) entry which is preliminary data.</text>
</comment>
<dbReference type="GO" id="GO:0020037">
    <property type="term" value="F:heme binding"/>
    <property type="evidence" value="ECO:0007669"/>
    <property type="project" value="InterPro"/>
</dbReference>
<dbReference type="Proteomes" id="UP001147830">
    <property type="component" value="Unassembled WGS sequence"/>
</dbReference>
<sequence>MRKKIAAAWLLRSSLLLALSAGSCVYAQAADNVAQVKPAPAPQGELSPQANYVLRCLGCHRPDGAGSPVGGIPDFNNYVASFAETERGREYLMHVPGVVGASLSNNEIAEVMNYIMQRWGGTSLRANFQPFSAEEVARLRQTDVGDVVKYRRIVVAELQAMGLPVADYPWP</sequence>
<feature type="signal peptide" evidence="1">
    <location>
        <begin position="1"/>
        <end position="29"/>
    </location>
</feature>
<organism evidence="2 3">
    <name type="scientific">Thalassolituus pacificus</name>
    <dbReference type="NCBI Taxonomy" id="2975440"/>
    <lineage>
        <taxon>Bacteria</taxon>
        <taxon>Pseudomonadati</taxon>
        <taxon>Pseudomonadota</taxon>
        <taxon>Gammaproteobacteria</taxon>
        <taxon>Oceanospirillales</taxon>
        <taxon>Oceanospirillaceae</taxon>
        <taxon>Thalassolituus</taxon>
    </lineage>
</organism>